<dbReference type="PANTHER" id="PTHR35787">
    <property type="entry name" value="GLYCEROL UPTAKE OPERON ANTITERMINATOR REGULATORY PROTEIN"/>
    <property type="match status" value="1"/>
</dbReference>
<evidence type="ECO:0000313" key="2">
    <source>
        <dbReference type="EMBL" id="QVY62175.1"/>
    </source>
</evidence>
<organism evidence="2 3">
    <name type="scientific">Cytobacillus gottheilii</name>
    <dbReference type="NCBI Taxonomy" id="859144"/>
    <lineage>
        <taxon>Bacteria</taxon>
        <taxon>Bacillati</taxon>
        <taxon>Bacillota</taxon>
        <taxon>Bacilli</taxon>
        <taxon>Bacillales</taxon>
        <taxon>Bacillaceae</taxon>
        <taxon>Cytobacillus</taxon>
    </lineage>
</organism>
<keyword evidence="1" id="KW-0694">RNA-binding</keyword>
<protein>
    <recommendedName>
        <fullName evidence="1">Glycerol uptake operon antiterminator regulatory protein</fullName>
    </recommendedName>
</protein>
<dbReference type="RefSeq" id="WP_214477613.1">
    <property type="nucleotide sequence ID" value="NZ_CANKUS010000029.1"/>
</dbReference>
<gene>
    <name evidence="2" type="ORF">J1899_03445</name>
</gene>
<keyword evidence="1" id="KW-0319">Glycerol metabolism</keyword>
<dbReference type="PIRSF" id="PIRSF016897">
    <property type="entry name" value="GlpP"/>
    <property type="match status" value="1"/>
</dbReference>
<dbReference type="Pfam" id="PF04309">
    <property type="entry name" value="G3P_antiterm"/>
    <property type="match status" value="1"/>
</dbReference>
<accession>A0ABX8FDD2</accession>
<comment type="function">
    <text evidence="1">Regulates expression of the glpD operon. In the presence of glycerol 3-phosphate (G3P) causes antitermination of transcription of glpD at the inverted repeat of the leader region to enhance its transcription. Binds and stabilizes glpD leader mRNA.</text>
</comment>
<keyword evidence="1" id="KW-0805">Transcription regulation</keyword>
<reference evidence="2 3" key="1">
    <citation type="submission" date="2021-03" db="EMBL/GenBank/DDBJ databases">
        <title>The first data on the complete genome of the tetrodotoxin-producing bacterium.</title>
        <authorList>
            <person name="Melnikova D.I."/>
            <person name="Nijland R."/>
            <person name="Magarlamov T.Y."/>
        </authorList>
    </citation>
    <scope>NUCLEOTIDE SEQUENCE [LARGE SCALE GENOMIC DNA]</scope>
    <source>
        <strain evidence="2 3">1839</strain>
    </source>
</reference>
<proteinExistence type="predicted"/>
<dbReference type="InterPro" id="IPR013785">
    <property type="entry name" value="Aldolase_TIM"/>
</dbReference>
<dbReference type="InterPro" id="IPR006699">
    <property type="entry name" value="GlpP"/>
</dbReference>
<name>A0ABX8FDD2_9BACI</name>
<sequence>MTDQQQQFLKNMKEERVIAAIKDPKSLDYFLTRDIHTAFLLMGNISVIKRYVDLLKYHNRLVFLHLEKIPGISQDKEGLRFISKFIQPTGIVATKPSLIKIAKQEGLVAIQRLFLIDSEAVENGLKVSREIKPDALELMPGLLPGIVKSIKEETDIPLITGGLIHYRSQIQDAIESGAMAASTGKQQLWRVYKSEEKVVLS</sequence>
<evidence type="ECO:0000256" key="1">
    <source>
        <dbReference type="PIRNR" id="PIRNR016897"/>
    </source>
</evidence>
<dbReference type="SUPFAM" id="SSF110391">
    <property type="entry name" value="GlpP-like"/>
    <property type="match status" value="1"/>
</dbReference>
<dbReference type="Gene3D" id="3.20.20.70">
    <property type="entry name" value="Aldolase class I"/>
    <property type="match status" value="1"/>
</dbReference>
<evidence type="ECO:0000313" key="3">
    <source>
        <dbReference type="Proteomes" id="UP000679247"/>
    </source>
</evidence>
<keyword evidence="3" id="KW-1185">Reference proteome</keyword>
<dbReference type="PANTHER" id="PTHR35787:SF1">
    <property type="entry name" value="GLYCEROL UPTAKE OPERON ANTITERMINATOR REGULATORY PROTEIN"/>
    <property type="match status" value="1"/>
</dbReference>
<dbReference type="EMBL" id="CP071709">
    <property type="protein sequence ID" value="QVY62175.1"/>
    <property type="molecule type" value="Genomic_DNA"/>
</dbReference>
<keyword evidence="1" id="KW-0804">Transcription</keyword>
<dbReference type="Proteomes" id="UP000679247">
    <property type="component" value="Chromosome"/>
</dbReference>